<evidence type="ECO:0000256" key="6">
    <source>
        <dbReference type="SAM" id="MobiDB-lite"/>
    </source>
</evidence>
<evidence type="ECO:0000313" key="8">
    <source>
        <dbReference type="Proteomes" id="UP000000689"/>
    </source>
</evidence>
<comment type="subcellular location">
    <subcellularLocation>
        <location evidence="1">Nucleus</location>
    </subcellularLocation>
</comment>
<dbReference type="Pfam" id="PF05997">
    <property type="entry name" value="Nop52"/>
    <property type="match status" value="1"/>
</dbReference>
<dbReference type="GO" id="GO:0030688">
    <property type="term" value="C:preribosome, small subunit precursor"/>
    <property type="evidence" value="ECO:0007669"/>
    <property type="project" value="InterPro"/>
</dbReference>
<dbReference type="GO" id="GO:0005634">
    <property type="term" value="C:nucleus"/>
    <property type="evidence" value="ECO:0007669"/>
    <property type="project" value="UniProtKB-SubCell"/>
</dbReference>
<evidence type="ECO:0000256" key="3">
    <source>
        <dbReference type="ARBA" id="ARBA00022552"/>
    </source>
</evidence>
<dbReference type="eggNOG" id="KOG3911">
    <property type="taxonomic scope" value="Eukaryota"/>
</dbReference>
<dbReference type="EMBL" id="HE580267">
    <property type="protein sequence ID" value="CCD22507.1"/>
    <property type="molecule type" value="Genomic_DNA"/>
</dbReference>
<reference evidence="7 8" key="1">
    <citation type="journal article" date="2011" name="Proc. Natl. Acad. Sci. U.S.A.">
        <title>Evolutionary erosion of yeast sex chromosomes by mating-type switching accidents.</title>
        <authorList>
            <person name="Gordon J.L."/>
            <person name="Armisen D."/>
            <person name="Proux-Wera E."/>
            <person name="Oheigeartaigh S.S."/>
            <person name="Byrne K.P."/>
            <person name="Wolfe K.H."/>
        </authorList>
    </citation>
    <scope>NUCLEOTIDE SEQUENCE [LARGE SCALE GENOMIC DNA]</scope>
    <source>
        <strain evidence="8">ATCC 10597 / BCRC 20456 / CBS 421 / NBRC 0211 / NRRL Y-12639</strain>
    </source>
</reference>
<dbReference type="GO" id="GO:0030687">
    <property type="term" value="C:preribosome, large subunit precursor"/>
    <property type="evidence" value="ECO:0007669"/>
    <property type="project" value="EnsemblFungi"/>
</dbReference>
<keyword evidence="5" id="KW-0175">Coiled coil</keyword>
<dbReference type="InterPro" id="IPR010301">
    <property type="entry name" value="RRP1"/>
</dbReference>
<dbReference type="HOGENOM" id="CLU_022876_0_2_1"/>
<comment type="similarity">
    <text evidence="2">Belongs to the RRP1 family.</text>
</comment>
<dbReference type="KEGG" id="ndi:NDAI_0A03500"/>
<feature type="coiled-coil region" evidence="5">
    <location>
        <begin position="180"/>
        <end position="210"/>
    </location>
</feature>
<evidence type="ECO:0000256" key="4">
    <source>
        <dbReference type="ARBA" id="ARBA00023242"/>
    </source>
</evidence>
<gene>
    <name evidence="7" type="primary">NDAI0A03500</name>
    <name evidence="7" type="ordered locus">NDAI_0A03500</name>
</gene>
<evidence type="ECO:0000313" key="7">
    <source>
        <dbReference type="EMBL" id="CCD22507.1"/>
    </source>
</evidence>
<feature type="region of interest" description="Disordered" evidence="6">
    <location>
        <begin position="266"/>
        <end position="285"/>
    </location>
</feature>
<sequence length="285" mass="34056">MNTSTFVKQLSSNNRVVREKSLEALEKVLVTEKCLKTFKQSQFNKLWKGLYFAMWFSDRPRPQQRLANKLGELYQLYFNKKDNENYKDDLSINDEAFVKFSKAFWKVLCLEWYNIDRFRMDKYLLLVRRVFFSQIKYLKLREWNEKLVNEFIETVLKDLPLSGSPKVYSGIPFHIIDIVLDEWERLFTEKNDEIEDNEDEEEEKQETELIELVKNSPLKDFISIFQDLASNMTNSKILRDKIKEDLLADERLVKWAVIEREEVEKISASKGATSSKLEDEEWHGF</sequence>
<dbReference type="RefSeq" id="XP_003667750.1">
    <property type="nucleotide sequence ID" value="XM_003667702.1"/>
</dbReference>
<organism evidence="7 8">
    <name type="scientific">Naumovozyma dairenensis (strain ATCC 10597 / BCRC 20456 / CBS 421 / NBRC 0211 / NRRL Y-12639)</name>
    <name type="common">Saccharomyces dairenensis</name>
    <dbReference type="NCBI Taxonomy" id="1071378"/>
    <lineage>
        <taxon>Eukaryota</taxon>
        <taxon>Fungi</taxon>
        <taxon>Dikarya</taxon>
        <taxon>Ascomycota</taxon>
        <taxon>Saccharomycotina</taxon>
        <taxon>Saccharomycetes</taxon>
        <taxon>Saccharomycetales</taxon>
        <taxon>Saccharomycetaceae</taxon>
        <taxon>Naumovozyma</taxon>
    </lineage>
</organism>
<dbReference type="PANTHER" id="PTHR13026">
    <property type="entry name" value="NNP-1 PROTEIN NOVEL NUCLEAR PROTEIN 1 NOP52"/>
    <property type="match status" value="1"/>
</dbReference>
<dbReference type="AlphaFoldDB" id="G0W3W9"/>
<keyword evidence="3" id="KW-0698">rRNA processing</keyword>
<dbReference type="STRING" id="1071378.G0W3W9"/>
<name>G0W3W9_NAUDC</name>
<accession>G0W3W9</accession>
<evidence type="ECO:0008006" key="9">
    <source>
        <dbReference type="Google" id="ProtNLM"/>
    </source>
</evidence>
<evidence type="ECO:0000256" key="2">
    <source>
        <dbReference type="ARBA" id="ARBA00006374"/>
    </source>
</evidence>
<evidence type="ECO:0000256" key="5">
    <source>
        <dbReference type="SAM" id="Coils"/>
    </source>
</evidence>
<keyword evidence="4" id="KW-0539">Nucleus</keyword>
<protein>
    <recommendedName>
        <fullName evidence="9">Ribosomal RNA-processing protein 1</fullName>
    </recommendedName>
</protein>
<evidence type="ECO:0000256" key="1">
    <source>
        <dbReference type="ARBA" id="ARBA00004123"/>
    </source>
</evidence>
<dbReference type="OrthoDB" id="2019504at2759"/>
<keyword evidence="8" id="KW-1185">Reference proteome</keyword>
<dbReference type="OMA" id="AMWFSDR"/>
<dbReference type="Proteomes" id="UP000000689">
    <property type="component" value="Chromosome 1"/>
</dbReference>
<dbReference type="PANTHER" id="PTHR13026:SF0">
    <property type="entry name" value="RIBOSOMAL RNA PROCESSING 1B"/>
    <property type="match status" value="1"/>
</dbReference>
<dbReference type="GO" id="GO:0006364">
    <property type="term" value="P:rRNA processing"/>
    <property type="evidence" value="ECO:0007669"/>
    <property type="project" value="UniProtKB-KW"/>
</dbReference>
<dbReference type="GeneID" id="11493640"/>
<proteinExistence type="inferred from homology"/>